<keyword evidence="1" id="KW-0488">Methylation</keyword>
<keyword evidence="2" id="KW-0812">Transmembrane</keyword>
<dbReference type="AlphaFoldDB" id="A0A0G0IG82"/>
<dbReference type="NCBIfam" id="TIGR02532">
    <property type="entry name" value="IV_pilin_GFxxxE"/>
    <property type="match status" value="1"/>
</dbReference>
<comment type="caution">
    <text evidence="3">The sequence shown here is derived from an EMBL/GenBank/DDBJ whole genome shotgun (WGS) entry which is preliminary data.</text>
</comment>
<proteinExistence type="predicted"/>
<dbReference type="GO" id="GO:0015627">
    <property type="term" value="C:type II protein secretion system complex"/>
    <property type="evidence" value="ECO:0007669"/>
    <property type="project" value="InterPro"/>
</dbReference>
<feature type="transmembrane region" description="Helical" evidence="2">
    <location>
        <begin position="6"/>
        <end position="31"/>
    </location>
</feature>
<keyword evidence="2" id="KW-0472">Membrane</keyword>
<dbReference type="InterPro" id="IPR000983">
    <property type="entry name" value="Bac_GSPG_pilin"/>
</dbReference>
<protein>
    <submittedName>
        <fullName evidence="3">Fimbrial protein pilin</fullName>
    </submittedName>
</protein>
<name>A0A0G0IG82_9BACT</name>
<dbReference type="PATRIC" id="fig|1619010.3.peg.149"/>
<reference evidence="3 4" key="1">
    <citation type="journal article" date="2015" name="Nature">
        <title>rRNA introns, odd ribosomes, and small enigmatic genomes across a large radiation of phyla.</title>
        <authorList>
            <person name="Brown C.T."/>
            <person name="Hug L.A."/>
            <person name="Thomas B.C."/>
            <person name="Sharon I."/>
            <person name="Castelle C.J."/>
            <person name="Singh A."/>
            <person name="Wilkins M.J."/>
            <person name="Williams K.H."/>
            <person name="Banfield J.F."/>
        </authorList>
    </citation>
    <scope>NUCLEOTIDE SEQUENCE [LARGE SCALE GENOMIC DNA]</scope>
</reference>
<dbReference type="SUPFAM" id="SSF54523">
    <property type="entry name" value="Pili subunits"/>
    <property type="match status" value="1"/>
</dbReference>
<evidence type="ECO:0000256" key="1">
    <source>
        <dbReference type="ARBA" id="ARBA00022481"/>
    </source>
</evidence>
<evidence type="ECO:0000313" key="3">
    <source>
        <dbReference type="EMBL" id="KKQ23199.1"/>
    </source>
</evidence>
<dbReference type="Proteomes" id="UP000034044">
    <property type="component" value="Unassembled WGS sequence"/>
</dbReference>
<evidence type="ECO:0000256" key="2">
    <source>
        <dbReference type="SAM" id="Phobius"/>
    </source>
</evidence>
<dbReference type="GO" id="GO:0015628">
    <property type="term" value="P:protein secretion by the type II secretion system"/>
    <property type="evidence" value="ECO:0007669"/>
    <property type="project" value="InterPro"/>
</dbReference>
<sequence>MKKGFTLIEMLIVVAIIAILASVFLVGLRGFRAGAYDSRRISDLQKMQSYLEIYYTKNRAYPNVSTWSDLQTTLINAGVGVTAIPNDPISGNNYYYGIDNSDFQSYVLGARFSTSDHSSLKEQTEVDGTVFGVDCGDPVFCIRF</sequence>
<dbReference type="InterPro" id="IPR012902">
    <property type="entry name" value="N_methyl_site"/>
</dbReference>
<dbReference type="Gene3D" id="3.30.700.10">
    <property type="entry name" value="Glycoprotein, Type 4 Pilin"/>
    <property type="match status" value="1"/>
</dbReference>
<dbReference type="InterPro" id="IPR045584">
    <property type="entry name" value="Pilin-like"/>
</dbReference>
<dbReference type="PRINTS" id="PR00813">
    <property type="entry name" value="BCTERIALGSPG"/>
</dbReference>
<accession>A0A0G0IG82</accession>
<gene>
    <name evidence="3" type="ORF">US36_C0003G0033</name>
</gene>
<dbReference type="Pfam" id="PF07963">
    <property type="entry name" value="N_methyl"/>
    <property type="match status" value="1"/>
</dbReference>
<evidence type="ECO:0000313" key="4">
    <source>
        <dbReference type="Proteomes" id="UP000034044"/>
    </source>
</evidence>
<organism evidence="3 4">
    <name type="scientific">Candidatus Wolfebacteria bacterium GW2011_GWC1_37_10</name>
    <dbReference type="NCBI Taxonomy" id="1619010"/>
    <lineage>
        <taxon>Bacteria</taxon>
        <taxon>Candidatus Wolfeibacteriota</taxon>
    </lineage>
</organism>
<dbReference type="PROSITE" id="PS00409">
    <property type="entry name" value="PROKAR_NTER_METHYL"/>
    <property type="match status" value="1"/>
</dbReference>
<dbReference type="EMBL" id="LBSR01000003">
    <property type="protein sequence ID" value="KKQ23199.1"/>
    <property type="molecule type" value="Genomic_DNA"/>
</dbReference>
<keyword evidence="2" id="KW-1133">Transmembrane helix</keyword>